<dbReference type="STRING" id="1330018.A0A167JHF5"/>
<dbReference type="PANTHER" id="PTHR24305">
    <property type="entry name" value="CYTOCHROME P450"/>
    <property type="match status" value="1"/>
</dbReference>
<keyword evidence="7 9" id="KW-0408">Iron</keyword>
<keyword evidence="6 10" id="KW-0560">Oxidoreductase</keyword>
<keyword evidence="13" id="KW-1185">Reference proteome</keyword>
<evidence type="ECO:0000313" key="13">
    <source>
        <dbReference type="Proteomes" id="UP000076738"/>
    </source>
</evidence>
<dbReference type="PROSITE" id="PS00086">
    <property type="entry name" value="CYTOCHROME_P450"/>
    <property type="match status" value="1"/>
</dbReference>
<dbReference type="InterPro" id="IPR036396">
    <property type="entry name" value="Cyt_P450_sf"/>
</dbReference>
<evidence type="ECO:0000256" key="4">
    <source>
        <dbReference type="ARBA" id="ARBA00022617"/>
    </source>
</evidence>
<feature type="transmembrane region" description="Helical" evidence="11">
    <location>
        <begin position="36"/>
        <end position="56"/>
    </location>
</feature>
<keyword evidence="11" id="KW-0812">Transmembrane</keyword>
<proteinExistence type="inferred from homology"/>
<keyword evidence="5 9" id="KW-0479">Metal-binding</keyword>
<dbReference type="InterPro" id="IPR001128">
    <property type="entry name" value="Cyt_P450"/>
</dbReference>
<protein>
    <submittedName>
        <fullName evidence="12">Cytochrome P450</fullName>
    </submittedName>
</protein>
<dbReference type="GO" id="GO:0004497">
    <property type="term" value="F:monooxygenase activity"/>
    <property type="evidence" value="ECO:0007669"/>
    <property type="project" value="UniProtKB-KW"/>
</dbReference>
<evidence type="ECO:0000256" key="7">
    <source>
        <dbReference type="ARBA" id="ARBA00023004"/>
    </source>
</evidence>
<keyword evidence="8 10" id="KW-0503">Monooxygenase</keyword>
<reference evidence="12 13" key="1">
    <citation type="journal article" date="2016" name="Mol. Biol. Evol.">
        <title>Comparative Genomics of Early-Diverging Mushroom-Forming Fungi Provides Insights into the Origins of Lignocellulose Decay Capabilities.</title>
        <authorList>
            <person name="Nagy L.G."/>
            <person name="Riley R."/>
            <person name="Tritt A."/>
            <person name="Adam C."/>
            <person name="Daum C."/>
            <person name="Floudas D."/>
            <person name="Sun H."/>
            <person name="Yadav J.S."/>
            <person name="Pangilinan J."/>
            <person name="Larsson K.H."/>
            <person name="Matsuura K."/>
            <person name="Barry K."/>
            <person name="Labutti K."/>
            <person name="Kuo R."/>
            <person name="Ohm R.A."/>
            <person name="Bhattacharya S.S."/>
            <person name="Shirouzu T."/>
            <person name="Yoshinaga Y."/>
            <person name="Martin F.M."/>
            <person name="Grigoriev I.V."/>
            <person name="Hibbett D.S."/>
        </authorList>
    </citation>
    <scope>NUCLEOTIDE SEQUENCE [LARGE SCALE GENOMIC DNA]</scope>
    <source>
        <strain evidence="12 13">TUFC12733</strain>
    </source>
</reference>
<dbReference type="AlphaFoldDB" id="A0A167JHF5"/>
<organism evidence="12 13">
    <name type="scientific">Calocera viscosa (strain TUFC12733)</name>
    <dbReference type="NCBI Taxonomy" id="1330018"/>
    <lineage>
        <taxon>Eukaryota</taxon>
        <taxon>Fungi</taxon>
        <taxon>Dikarya</taxon>
        <taxon>Basidiomycota</taxon>
        <taxon>Agaricomycotina</taxon>
        <taxon>Dacrymycetes</taxon>
        <taxon>Dacrymycetales</taxon>
        <taxon>Dacrymycetaceae</taxon>
        <taxon>Calocera</taxon>
    </lineage>
</organism>
<keyword evidence="11" id="KW-0472">Membrane</keyword>
<accession>A0A167JHF5</accession>
<dbReference type="Pfam" id="PF00067">
    <property type="entry name" value="p450"/>
    <property type="match status" value="1"/>
</dbReference>
<gene>
    <name evidence="12" type="ORF">CALVIDRAFT_245227</name>
</gene>
<name>A0A167JHF5_CALVF</name>
<evidence type="ECO:0000313" key="12">
    <source>
        <dbReference type="EMBL" id="KZO93599.1"/>
    </source>
</evidence>
<sequence length="526" mass="59372">MLSLPFNLSWPIVIVGAVFIYVLHRALTYYRDLRNVSFLTGMTFLASSFSIPGALLPASNWNPGIQVTWKWRHTMYKDSPVEMTRIIGLVNGRPNMYTNSPEVVKQILGNKAPWDKFQESVNSLAPFGPNVFATMQDEWPRHRKAVAPGFNGRLYASVWSETVNTYYDCLAAEKWEKEGEFVMPDVTAITSKFALYLIAKCGFGIHLSWNEDVGQRVKGMSLPECFEVTSSSVIILSFLPHWMYRLPVPALRRLYEASNILESILQGIIDQRRAEGFANEDQAKDVFSLLLAANELEKGSRGALSDRELRSNVFLLLLAGHETTSKALAATLGELACHPEEQQRAYDEIMSVVTGGKDPTYDAFERLPFVQGCFQEALRMYPSALMIMRRPLEDTVLQVPNRKGVSVPIHIPKGQAVTLDFTGIAYNARVYKDPYAFKPARWLDPATEPLLTFSYGPRVCIGRKFALVESTAVLTLLLRDYKVEPMLNEGQSVEEWHAAWVENVEAAVGFGHKRFPLKMIRRSRTV</sequence>
<evidence type="ECO:0000256" key="9">
    <source>
        <dbReference type="PIRSR" id="PIRSR602401-1"/>
    </source>
</evidence>
<dbReference type="GO" id="GO:0005506">
    <property type="term" value="F:iron ion binding"/>
    <property type="evidence" value="ECO:0007669"/>
    <property type="project" value="InterPro"/>
</dbReference>
<dbReference type="InterPro" id="IPR017972">
    <property type="entry name" value="Cyt_P450_CS"/>
</dbReference>
<comment type="similarity">
    <text evidence="3 10">Belongs to the cytochrome P450 family.</text>
</comment>
<dbReference type="InterPro" id="IPR002401">
    <property type="entry name" value="Cyt_P450_E_grp-I"/>
</dbReference>
<keyword evidence="11" id="KW-1133">Transmembrane helix</keyword>
<evidence type="ECO:0000256" key="11">
    <source>
        <dbReference type="SAM" id="Phobius"/>
    </source>
</evidence>
<evidence type="ECO:0000256" key="10">
    <source>
        <dbReference type="RuleBase" id="RU000461"/>
    </source>
</evidence>
<evidence type="ECO:0000256" key="5">
    <source>
        <dbReference type="ARBA" id="ARBA00022723"/>
    </source>
</evidence>
<dbReference type="Proteomes" id="UP000076738">
    <property type="component" value="Unassembled WGS sequence"/>
</dbReference>
<comment type="pathway">
    <text evidence="2">Secondary metabolite biosynthesis.</text>
</comment>
<dbReference type="OrthoDB" id="1470350at2759"/>
<dbReference type="PANTHER" id="PTHR24305:SF166">
    <property type="entry name" value="CYTOCHROME P450 12A4, MITOCHONDRIAL-RELATED"/>
    <property type="match status" value="1"/>
</dbReference>
<evidence type="ECO:0000256" key="2">
    <source>
        <dbReference type="ARBA" id="ARBA00005179"/>
    </source>
</evidence>
<evidence type="ECO:0000256" key="6">
    <source>
        <dbReference type="ARBA" id="ARBA00023002"/>
    </source>
</evidence>
<dbReference type="PRINTS" id="PR00385">
    <property type="entry name" value="P450"/>
</dbReference>
<dbReference type="InterPro" id="IPR050121">
    <property type="entry name" value="Cytochrome_P450_monoxygenase"/>
</dbReference>
<keyword evidence="4 9" id="KW-0349">Heme</keyword>
<dbReference type="GO" id="GO:0020037">
    <property type="term" value="F:heme binding"/>
    <property type="evidence" value="ECO:0007669"/>
    <property type="project" value="InterPro"/>
</dbReference>
<evidence type="ECO:0000256" key="8">
    <source>
        <dbReference type="ARBA" id="ARBA00023033"/>
    </source>
</evidence>
<feature type="binding site" description="axial binding residue" evidence="9">
    <location>
        <position position="460"/>
    </location>
    <ligand>
        <name>heme</name>
        <dbReference type="ChEBI" id="CHEBI:30413"/>
    </ligand>
    <ligandPart>
        <name>Fe</name>
        <dbReference type="ChEBI" id="CHEBI:18248"/>
    </ligandPart>
</feature>
<dbReference type="Gene3D" id="1.10.630.10">
    <property type="entry name" value="Cytochrome P450"/>
    <property type="match status" value="1"/>
</dbReference>
<comment type="cofactor">
    <cofactor evidence="1 9">
        <name>heme</name>
        <dbReference type="ChEBI" id="CHEBI:30413"/>
    </cofactor>
</comment>
<dbReference type="EMBL" id="KV417300">
    <property type="protein sequence ID" value="KZO93599.1"/>
    <property type="molecule type" value="Genomic_DNA"/>
</dbReference>
<feature type="transmembrane region" description="Helical" evidence="11">
    <location>
        <begin position="6"/>
        <end position="24"/>
    </location>
</feature>
<evidence type="ECO:0000256" key="1">
    <source>
        <dbReference type="ARBA" id="ARBA00001971"/>
    </source>
</evidence>
<evidence type="ECO:0000256" key="3">
    <source>
        <dbReference type="ARBA" id="ARBA00010617"/>
    </source>
</evidence>
<dbReference type="PRINTS" id="PR00463">
    <property type="entry name" value="EP450I"/>
</dbReference>
<dbReference type="GO" id="GO:0016705">
    <property type="term" value="F:oxidoreductase activity, acting on paired donors, with incorporation or reduction of molecular oxygen"/>
    <property type="evidence" value="ECO:0007669"/>
    <property type="project" value="InterPro"/>
</dbReference>
<dbReference type="SUPFAM" id="SSF48264">
    <property type="entry name" value="Cytochrome P450"/>
    <property type="match status" value="1"/>
</dbReference>